<gene>
    <name evidence="1" type="ORF">MUN68_013315</name>
</gene>
<dbReference type="RefSeq" id="WP_249996734.1">
    <property type="nucleotide sequence ID" value="NZ_CP116221.1"/>
</dbReference>
<organism evidence="1 2">
    <name type="scientific">Psychroserpens ponticola</name>
    <dbReference type="NCBI Taxonomy" id="2932268"/>
    <lineage>
        <taxon>Bacteria</taxon>
        <taxon>Pseudomonadati</taxon>
        <taxon>Bacteroidota</taxon>
        <taxon>Flavobacteriia</taxon>
        <taxon>Flavobacteriales</taxon>
        <taxon>Flavobacteriaceae</taxon>
        <taxon>Psychroserpens</taxon>
    </lineage>
</organism>
<dbReference type="Proteomes" id="UP001202717">
    <property type="component" value="Chromosome"/>
</dbReference>
<name>A0ABY7RVS9_9FLAO</name>
<proteinExistence type="predicted"/>
<evidence type="ECO:0000313" key="2">
    <source>
        <dbReference type="Proteomes" id="UP001202717"/>
    </source>
</evidence>
<dbReference type="PROSITE" id="PS51257">
    <property type="entry name" value="PROKAR_LIPOPROTEIN"/>
    <property type="match status" value="1"/>
</dbReference>
<protein>
    <recommendedName>
        <fullName evidence="3">Lipoprotein</fullName>
    </recommendedName>
</protein>
<accession>A0ABY7RVS9</accession>
<sequence>MKHIILVLFSLSMLTSCNFTEEITFNEDGSGEFIMSYDMSEVMKTLEKEMGGGQSKEGKEKVKLDSVVYFKDLLVDKADSIATLPLEEQKQLKALESVVMKMRMDEANGIFDFGFGSSFASLKELPKVLEKIEQAKKLNSKDNPQYSKMDESAVSRASQNMFEYVDFAFDGKTFSRSLKKDYKQSPEDIEALDKEISEMGEAKDMFGAMSYTLIYRFPKTVKSVTNDKAVISENGKMVTLKMNFIDMIKSPETMTLDVVLED</sequence>
<dbReference type="EMBL" id="CP116221">
    <property type="protein sequence ID" value="WCO01039.1"/>
    <property type="molecule type" value="Genomic_DNA"/>
</dbReference>
<evidence type="ECO:0008006" key="3">
    <source>
        <dbReference type="Google" id="ProtNLM"/>
    </source>
</evidence>
<reference evidence="1 2" key="1">
    <citation type="submission" date="2023-01" db="EMBL/GenBank/DDBJ databases">
        <title>Psychroserpens ponticola sp. nov., isolated from seawater.</title>
        <authorList>
            <person name="Kristyanto S."/>
            <person name="Jung J."/>
            <person name="Kim J.M."/>
            <person name="Jeon C.O."/>
        </authorList>
    </citation>
    <scope>NUCLEOTIDE SEQUENCE [LARGE SCALE GENOMIC DNA]</scope>
    <source>
        <strain evidence="1 2">MSW6</strain>
    </source>
</reference>
<evidence type="ECO:0000313" key="1">
    <source>
        <dbReference type="EMBL" id="WCO01039.1"/>
    </source>
</evidence>
<keyword evidence="2" id="KW-1185">Reference proteome</keyword>